<dbReference type="EMBL" id="BARS01049885">
    <property type="protein sequence ID" value="GAG37794.1"/>
    <property type="molecule type" value="Genomic_DNA"/>
</dbReference>
<name>X0X3I2_9ZZZZ</name>
<evidence type="ECO:0000313" key="1">
    <source>
        <dbReference type="EMBL" id="GAG37794.1"/>
    </source>
</evidence>
<gene>
    <name evidence="1" type="ORF">S01H1_74552</name>
</gene>
<dbReference type="AlphaFoldDB" id="X0X3I2"/>
<evidence type="ECO:0008006" key="2">
    <source>
        <dbReference type="Google" id="ProtNLM"/>
    </source>
</evidence>
<feature type="non-terminal residue" evidence="1">
    <location>
        <position position="1"/>
    </location>
</feature>
<reference evidence="1" key="1">
    <citation type="journal article" date="2014" name="Front. Microbiol.">
        <title>High frequency of phylogenetically diverse reductive dehalogenase-homologous genes in deep subseafloor sedimentary metagenomes.</title>
        <authorList>
            <person name="Kawai M."/>
            <person name="Futagami T."/>
            <person name="Toyoda A."/>
            <person name="Takaki Y."/>
            <person name="Nishi S."/>
            <person name="Hori S."/>
            <person name="Arai W."/>
            <person name="Tsubouchi T."/>
            <person name="Morono Y."/>
            <person name="Uchiyama I."/>
            <person name="Ito T."/>
            <person name="Fujiyama A."/>
            <person name="Inagaki F."/>
            <person name="Takami H."/>
        </authorList>
    </citation>
    <scope>NUCLEOTIDE SEQUENCE</scope>
    <source>
        <strain evidence="1">Expedition CK06-06</strain>
    </source>
</reference>
<accession>X0X3I2</accession>
<organism evidence="1">
    <name type="scientific">marine sediment metagenome</name>
    <dbReference type="NCBI Taxonomy" id="412755"/>
    <lineage>
        <taxon>unclassified sequences</taxon>
        <taxon>metagenomes</taxon>
        <taxon>ecological metagenomes</taxon>
    </lineage>
</organism>
<dbReference type="InterPro" id="IPR027417">
    <property type="entry name" value="P-loop_NTPase"/>
</dbReference>
<proteinExistence type="predicted"/>
<comment type="caution">
    <text evidence="1">The sequence shown here is derived from an EMBL/GenBank/DDBJ whole genome shotgun (WGS) entry which is preliminary data.</text>
</comment>
<feature type="non-terminal residue" evidence="1">
    <location>
        <position position="240"/>
    </location>
</feature>
<sequence>GLNSPLTDPVAFVHDLFTFPIDDQPAPYQEEILAKLTEERYISVRSPHGAGKTALASWAVLWFACTHPDNTKIPTTASAWRQLKEYLWPEIHLWYNRADWGKWRRMGGYVPEMFSLKMEVGHSCRAFALASDDEAKIEGAHGAAVLYVFDESKAIPNKTWDAAAGAFATGDARWLSISTPGDRSGRFYDIQRKAPGLDHWWVRHIKIDEAIDAGRISGDWVKTMKKEWGEDSPVFQARVL</sequence>
<protein>
    <recommendedName>
        <fullName evidence="2">Terminase large subunit gp17-like C-terminal domain-containing protein</fullName>
    </recommendedName>
</protein>
<dbReference type="Gene3D" id="3.40.50.300">
    <property type="entry name" value="P-loop containing nucleotide triphosphate hydrolases"/>
    <property type="match status" value="1"/>
</dbReference>